<dbReference type="EMBL" id="JAIWYP010000002">
    <property type="protein sequence ID" value="KAH3871383.1"/>
    <property type="molecule type" value="Genomic_DNA"/>
</dbReference>
<proteinExistence type="predicted"/>
<dbReference type="Proteomes" id="UP000828390">
    <property type="component" value="Unassembled WGS sequence"/>
</dbReference>
<sequence>MPRKRFGKFSASKKYQWKKNRFKLRTDEQNIVCPTSLLTDIDNTDTNPALNSVCFQTENEGIDDHEMYVRHDDGCKDDQVPVMYPAM</sequence>
<keyword evidence="2" id="KW-1185">Reference proteome</keyword>
<name>A0A9D4M7S6_DREPO</name>
<accession>A0A9D4M7S6</accession>
<reference evidence="1" key="2">
    <citation type="submission" date="2020-11" db="EMBL/GenBank/DDBJ databases">
        <authorList>
            <person name="McCartney M.A."/>
            <person name="Auch B."/>
            <person name="Kono T."/>
            <person name="Mallez S."/>
            <person name="Becker A."/>
            <person name="Gohl D.M."/>
            <person name="Silverstein K.A.T."/>
            <person name="Koren S."/>
            <person name="Bechman K.B."/>
            <person name="Herman A."/>
            <person name="Abrahante J.E."/>
            <person name="Garbe J."/>
        </authorList>
    </citation>
    <scope>NUCLEOTIDE SEQUENCE</scope>
    <source>
        <strain evidence="1">Duluth1</strain>
        <tissue evidence="1">Whole animal</tissue>
    </source>
</reference>
<reference evidence="1" key="1">
    <citation type="journal article" date="2019" name="bioRxiv">
        <title>The Genome of the Zebra Mussel, Dreissena polymorpha: A Resource for Invasive Species Research.</title>
        <authorList>
            <person name="McCartney M.A."/>
            <person name="Auch B."/>
            <person name="Kono T."/>
            <person name="Mallez S."/>
            <person name="Zhang Y."/>
            <person name="Obille A."/>
            <person name="Becker A."/>
            <person name="Abrahante J.E."/>
            <person name="Garbe J."/>
            <person name="Badalamenti J.P."/>
            <person name="Herman A."/>
            <person name="Mangelson H."/>
            <person name="Liachko I."/>
            <person name="Sullivan S."/>
            <person name="Sone E.D."/>
            <person name="Koren S."/>
            <person name="Silverstein K.A.T."/>
            <person name="Beckman K.B."/>
            <person name="Gohl D.M."/>
        </authorList>
    </citation>
    <scope>NUCLEOTIDE SEQUENCE</scope>
    <source>
        <strain evidence="1">Duluth1</strain>
        <tissue evidence="1">Whole animal</tissue>
    </source>
</reference>
<comment type="caution">
    <text evidence="1">The sequence shown here is derived from an EMBL/GenBank/DDBJ whole genome shotgun (WGS) entry which is preliminary data.</text>
</comment>
<evidence type="ECO:0000313" key="2">
    <source>
        <dbReference type="Proteomes" id="UP000828390"/>
    </source>
</evidence>
<organism evidence="1 2">
    <name type="scientific">Dreissena polymorpha</name>
    <name type="common">Zebra mussel</name>
    <name type="synonym">Mytilus polymorpha</name>
    <dbReference type="NCBI Taxonomy" id="45954"/>
    <lineage>
        <taxon>Eukaryota</taxon>
        <taxon>Metazoa</taxon>
        <taxon>Spiralia</taxon>
        <taxon>Lophotrochozoa</taxon>
        <taxon>Mollusca</taxon>
        <taxon>Bivalvia</taxon>
        <taxon>Autobranchia</taxon>
        <taxon>Heteroconchia</taxon>
        <taxon>Euheterodonta</taxon>
        <taxon>Imparidentia</taxon>
        <taxon>Neoheterodontei</taxon>
        <taxon>Myida</taxon>
        <taxon>Dreissenoidea</taxon>
        <taxon>Dreissenidae</taxon>
        <taxon>Dreissena</taxon>
    </lineage>
</organism>
<protein>
    <submittedName>
        <fullName evidence="1">Uncharacterized protein</fullName>
    </submittedName>
</protein>
<evidence type="ECO:0000313" key="1">
    <source>
        <dbReference type="EMBL" id="KAH3871383.1"/>
    </source>
</evidence>
<dbReference type="AlphaFoldDB" id="A0A9D4M7S6"/>
<gene>
    <name evidence="1" type="ORF">DPMN_034583</name>
</gene>